<dbReference type="AlphaFoldDB" id="A0A5C4RPB4"/>
<comment type="caution">
    <text evidence="1">The sequence shown here is derived from an EMBL/GenBank/DDBJ whole genome shotgun (WGS) entry which is preliminary data.</text>
</comment>
<keyword evidence="2" id="KW-1185">Reference proteome</keyword>
<accession>A0A5C4RPB4</accession>
<dbReference type="OrthoDB" id="1441538at2"/>
<name>A0A5C4RPB4_9GAMM</name>
<reference evidence="1 2" key="1">
    <citation type="submission" date="2019-03" db="EMBL/GenBank/DDBJ databases">
        <title>Arenimonas daejeonensis sp. nov., isolated from compost.</title>
        <authorList>
            <person name="Jeon C.O."/>
        </authorList>
    </citation>
    <scope>NUCLEOTIDE SEQUENCE [LARGE SCALE GENOMIC DNA]</scope>
    <source>
        <strain evidence="1 2">R29</strain>
    </source>
</reference>
<gene>
    <name evidence="1" type="ORF">E1B00_11730</name>
</gene>
<evidence type="ECO:0000313" key="1">
    <source>
        <dbReference type="EMBL" id="TNJ32980.1"/>
    </source>
</evidence>
<evidence type="ECO:0000313" key="2">
    <source>
        <dbReference type="Proteomes" id="UP000305760"/>
    </source>
</evidence>
<organism evidence="1 2">
    <name type="scientific">Arenimonas terrae</name>
    <dbReference type="NCBI Taxonomy" id="2546226"/>
    <lineage>
        <taxon>Bacteria</taxon>
        <taxon>Pseudomonadati</taxon>
        <taxon>Pseudomonadota</taxon>
        <taxon>Gammaproteobacteria</taxon>
        <taxon>Lysobacterales</taxon>
        <taxon>Lysobacteraceae</taxon>
        <taxon>Arenimonas</taxon>
    </lineage>
</organism>
<sequence length="172" mass="18165">MTEASGLPARDPGGDPTDRIVAFLRGIGLDVREGDVGAAPFLPGLRIEAGALVFDRERLTWPGDLLHEAGHLAVTPAARRALQSEALDDDAMGEFEATAWAYAATVAIGLDPAVLFHEGGYHGRSAALITTYSFGVYPGVQGLVAMGLAVPGDVARAQGLAPYPVMRRWLRE</sequence>
<dbReference type="RefSeq" id="WP_139449022.1">
    <property type="nucleotide sequence ID" value="NZ_SMDR01000003.1"/>
</dbReference>
<dbReference type="EMBL" id="SMDR01000003">
    <property type="protein sequence ID" value="TNJ32980.1"/>
    <property type="molecule type" value="Genomic_DNA"/>
</dbReference>
<dbReference type="Proteomes" id="UP000305760">
    <property type="component" value="Unassembled WGS sequence"/>
</dbReference>
<protein>
    <submittedName>
        <fullName evidence="1">Uncharacterized protein</fullName>
    </submittedName>
</protein>
<proteinExistence type="predicted"/>